<evidence type="ECO:0000313" key="1">
    <source>
        <dbReference type="EMBL" id="KOX72051.1"/>
    </source>
</evidence>
<protein>
    <submittedName>
        <fullName evidence="1">Uncharacterized protein</fullName>
    </submittedName>
</protein>
<dbReference type="AlphaFoldDB" id="A0A0N0U4N9"/>
<dbReference type="EMBL" id="KQ435824">
    <property type="protein sequence ID" value="KOX72051.1"/>
    <property type="molecule type" value="Genomic_DNA"/>
</dbReference>
<accession>A0A0N0U4N9</accession>
<sequence length="82" mass="9399">MPAADKVQIRSPDTREPIVGLVARFTKTSSYKGIISAGQRIRERVIICQSIDNGARNNNRERKYALFFLAGETTRRYRPTDR</sequence>
<gene>
    <name evidence="1" type="ORF">WN51_00912</name>
</gene>
<proteinExistence type="predicted"/>
<organism evidence="1 2">
    <name type="scientific">Melipona quadrifasciata</name>
    <dbReference type="NCBI Taxonomy" id="166423"/>
    <lineage>
        <taxon>Eukaryota</taxon>
        <taxon>Metazoa</taxon>
        <taxon>Ecdysozoa</taxon>
        <taxon>Arthropoda</taxon>
        <taxon>Hexapoda</taxon>
        <taxon>Insecta</taxon>
        <taxon>Pterygota</taxon>
        <taxon>Neoptera</taxon>
        <taxon>Endopterygota</taxon>
        <taxon>Hymenoptera</taxon>
        <taxon>Apocrita</taxon>
        <taxon>Aculeata</taxon>
        <taxon>Apoidea</taxon>
        <taxon>Anthophila</taxon>
        <taxon>Apidae</taxon>
        <taxon>Melipona</taxon>
    </lineage>
</organism>
<dbReference type="Proteomes" id="UP000053105">
    <property type="component" value="Unassembled WGS sequence"/>
</dbReference>
<keyword evidence="2" id="KW-1185">Reference proteome</keyword>
<evidence type="ECO:0000313" key="2">
    <source>
        <dbReference type="Proteomes" id="UP000053105"/>
    </source>
</evidence>
<reference evidence="1 2" key="1">
    <citation type="submission" date="2015-07" db="EMBL/GenBank/DDBJ databases">
        <title>The genome of Melipona quadrifasciata.</title>
        <authorList>
            <person name="Pan H."/>
            <person name="Kapheim K."/>
        </authorList>
    </citation>
    <scope>NUCLEOTIDE SEQUENCE [LARGE SCALE GENOMIC DNA]</scope>
    <source>
        <strain evidence="1">0111107301</strain>
        <tissue evidence="1">Whole body</tissue>
    </source>
</reference>
<name>A0A0N0U4N9_9HYME</name>